<evidence type="ECO:0000313" key="6">
    <source>
        <dbReference type="Proteomes" id="UP000190460"/>
    </source>
</evidence>
<dbReference type="SUPFAM" id="SSF48435">
    <property type="entry name" value="Bacterial muramidases"/>
    <property type="match status" value="1"/>
</dbReference>
<dbReference type="OrthoDB" id="92254at2"/>
<proteinExistence type="inferred from homology"/>
<reference evidence="5 6" key="1">
    <citation type="submission" date="2017-02" db="EMBL/GenBank/DDBJ databases">
        <authorList>
            <person name="Peterson S.W."/>
        </authorList>
    </citation>
    <scope>NUCLEOTIDE SEQUENCE [LARGE SCALE GENOMIC DNA]</scope>
    <source>
        <strain evidence="5 6">ATCC 49788</strain>
    </source>
</reference>
<comment type="similarity">
    <text evidence="1">Belongs to the transglycosylase Slt family.</text>
</comment>
<evidence type="ECO:0000313" key="5">
    <source>
        <dbReference type="EMBL" id="SKA68845.1"/>
    </source>
</evidence>
<dbReference type="InterPro" id="IPR008939">
    <property type="entry name" value="Lytic_TGlycosylase_superhlx_U"/>
</dbReference>
<evidence type="ECO:0000256" key="1">
    <source>
        <dbReference type="ARBA" id="ARBA00007734"/>
    </source>
</evidence>
<dbReference type="InterPro" id="IPR000189">
    <property type="entry name" value="Transglyc_AS"/>
</dbReference>
<dbReference type="Pfam" id="PF01464">
    <property type="entry name" value="SLT"/>
    <property type="match status" value="1"/>
</dbReference>
<dbReference type="InterPro" id="IPR012289">
    <property type="entry name" value="Lytic_TGlycosylase_superhlx_L"/>
</dbReference>
<gene>
    <name evidence="5" type="ORF">SAMN02745130_00392</name>
</gene>
<dbReference type="InterPro" id="IPR037061">
    <property type="entry name" value="Lytic_TGlycoase_superhlx_L_sf"/>
</dbReference>
<name>A0A1T4VVK0_9GAMM</name>
<dbReference type="Pfam" id="PF14718">
    <property type="entry name" value="SLT_L"/>
    <property type="match status" value="1"/>
</dbReference>
<dbReference type="CDD" id="cd13401">
    <property type="entry name" value="Slt70-like"/>
    <property type="match status" value="1"/>
</dbReference>
<protein>
    <submittedName>
        <fullName evidence="5">Soluble lytic murein transglycosylase</fullName>
    </submittedName>
</protein>
<dbReference type="RefSeq" id="WP_078920886.1">
    <property type="nucleotide sequence ID" value="NZ_FUYB01000001.1"/>
</dbReference>
<dbReference type="InterPro" id="IPR008258">
    <property type="entry name" value="Transglycosylase_SLT_dom_1"/>
</dbReference>
<dbReference type="InterPro" id="IPR023346">
    <property type="entry name" value="Lysozyme-like_dom_sf"/>
</dbReference>
<keyword evidence="2" id="KW-0732">Signal</keyword>
<dbReference type="AlphaFoldDB" id="A0A1T4VVK0"/>
<dbReference type="PANTHER" id="PTHR37423">
    <property type="entry name" value="SOLUBLE LYTIC MUREIN TRANSGLYCOSYLASE-RELATED"/>
    <property type="match status" value="1"/>
</dbReference>
<feature type="domain" description="Lytic transglycosylase superhelical linker" evidence="4">
    <location>
        <begin position="415"/>
        <end position="479"/>
    </location>
</feature>
<dbReference type="Gene3D" id="1.25.20.10">
    <property type="entry name" value="Bacterial muramidases"/>
    <property type="match status" value="1"/>
</dbReference>
<evidence type="ECO:0000256" key="2">
    <source>
        <dbReference type="ARBA" id="ARBA00022729"/>
    </source>
</evidence>
<dbReference type="SUPFAM" id="SSF53955">
    <property type="entry name" value="Lysozyme-like"/>
    <property type="match status" value="1"/>
</dbReference>
<dbReference type="STRING" id="92487.SAMN02745130_00392"/>
<dbReference type="GO" id="GO:0004553">
    <property type="term" value="F:hydrolase activity, hydrolyzing O-glycosyl compounds"/>
    <property type="evidence" value="ECO:0007669"/>
    <property type="project" value="InterPro"/>
</dbReference>
<evidence type="ECO:0000259" key="4">
    <source>
        <dbReference type="Pfam" id="PF14718"/>
    </source>
</evidence>
<evidence type="ECO:0000259" key="3">
    <source>
        <dbReference type="Pfam" id="PF01464"/>
    </source>
</evidence>
<dbReference type="GO" id="GO:0016020">
    <property type="term" value="C:membrane"/>
    <property type="evidence" value="ECO:0007669"/>
    <property type="project" value="InterPro"/>
</dbReference>
<dbReference type="PANTHER" id="PTHR37423:SF5">
    <property type="entry name" value="SOLUBLE LYTIC MUREIN TRANSGLYCOSYLASE"/>
    <property type="match status" value="1"/>
</dbReference>
<accession>A0A1T4VVK0</accession>
<dbReference type="GO" id="GO:0042597">
    <property type="term" value="C:periplasmic space"/>
    <property type="evidence" value="ECO:0007669"/>
    <property type="project" value="InterPro"/>
</dbReference>
<dbReference type="Gene3D" id="1.10.530.10">
    <property type="match status" value="1"/>
</dbReference>
<dbReference type="GO" id="GO:0008933">
    <property type="term" value="F:peptidoglycan lytic transglycosylase activity"/>
    <property type="evidence" value="ECO:0007669"/>
    <property type="project" value="InterPro"/>
</dbReference>
<organism evidence="5 6">
    <name type="scientific">Thiothrix eikelboomii</name>
    <dbReference type="NCBI Taxonomy" id="92487"/>
    <lineage>
        <taxon>Bacteria</taxon>
        <taxon>Pseudomonadati</taxon>
        <taxon>Pseudomonadota</taxon>
        <taxon>Gammaproteobacteria</taxon>
        <taxon>Thiotrichales</taxon>
        <taxon>Thiotrichaceae</taxon>
        <taxon>Thiothrix</taxon>
    </lineage>
</organism>
<dbReference type="Gene3D" id="1.10.1240.20">
    <property type="entry name" value="Lytic transglycosylase, superhelical linker domain"/>
    <property type="match status" value="1"/>
</dbReference>
<dbReference type="Proteomes" id="UP000190460">
    <property type="component" value="Unassembled WGS sequence"/>
</dbReference>
<dbReference type="PROSITE" id="PS00922">
    <property type="entry name" value="TRANSGLYCOSYLASE"/>
    <property type="match status" value="1"/>
</dbReference>
<keyword evidence="6" id="KW-1185">Reference proteome</keyword>
<feature type="domain" description="Transglycosylase SLT" evidence="3">
    <location>
        <begin position="495"/>
        <end position="597"/>
    </location>
</feature>
<sequence length="652" mass="74277">MKDRFKLRLKLRLSAGCIISFLSLIPWVSANSLEEQRTTFQAARLALQENQVEAARLFMAELRGYPLAAWLEAQLLTADFEQSSDTALVSFMSNHPHSVMSDSLAARLAARLAGRGQWAALLTLIPENPEQLTTQCYRAEALIHTGSVKQGLEQAQALWQTTKKDLPNDCSSLLWQLKNHKQLASSDYWRRIQDLMGNKRVNAARQLAVYLTEEDQQFFDLWLTVRSAPTKKLPELFSQPDSAQVRAIIVDTIKQIADDKLQTALPLWAQAQTSFKFTKAEQGEVESRLGMWEAWRHDEAGLQRLKQITVTDRSPEGNAWLARLAMRSQDWPALLEAASALDTVEGSDDEWDTWRYWQARALEQLKKTKEAHALYAGLAKNSTYYGFLAADRIQQDYARLTDPPPDRTQRIQGLQKLAVYQRWQEWNALGERGQARKEWFRLLQAMDKEGVLAAAELALREGDANLAIWTVSRVKDWNSVDLRFPLLYEQIVMDQARSQGIRPEWILGIMRRESAFDAKAESSAKALGLMQLMPGTARDISRQMGMQVLAKEDILQPDLNVKLGSTYLRDMLKRFSGNYAQATAAYNAGPGRIPKWAPPQNLAADQWVESIPFEETRKYVRAVMAYTTVYDHKLNQDQHLRLSMRLQPIPAK</sequence>
<dbReference type="EMBL" id="FUYB01000001">
    <property type="protein sequence ID" value="SKA68845.1"/>
    <property type="molecule type" value="Genomic_DNA"/>
</dbReference>
<dbReference type="GO" id="GO:0000270">
    <property type="term" value="P:peptidoglycan metabolic process"/>
    <property type="evidence" value="ECO:0007669"/>
    <property type="project" value="InterPro"/>
</dbReference>